<dbReference type="AlphaFoldDB" id="A0A915K6P6"/>
<accession>A0A915K6P6</accession>
<feature type="transmembrane region" description="Helical" evidence="1">
    <location>
        <begin position="47"/>
        <end position="66"/>
    </location>
</feature>
<proteinExistence type="predicted"/>
<keyword evidence="1" id="KW-0812">Transmembrane</keyword>
<keyword evidence="1" id="KW-1133">Transmembrane helix</keyword>
<reference evidence="3" key="1">
    <citation type="submission" date="2022-11" db="UniProtKB">
        <authorList>
            <consortium name="WormBaseParasite"/>
        </authorList>
    </citation>
    <scope>IDENTIFICATION</scope>
</reference>
<organism evidence="2 3">
    <name type="scientific">Romanomermis culicivorax</name>
    <name type="common">Nematode worm</name>
    <dbReference type="NCBI Taxonomy" id="13658"/>
    <lineage>
        <taxon>Eukaryota</taxon>
        <taxon>Metazoa</taxon>
        <taxon>Ecdysozoa</taxon>
        <taxon>Nematoda</taxon>
        <taxon>Enoplea</taxon>
        <taxon>Dorylaimia</taxon>
        <taxon>Mermithida</taxon>
        <taxon>Mermithoidea</taxon>
        <taxon>Mermithidae</taxon>
        <taxon>Romanomermis</taxon>
    </lineage>
</organism>
<sequence>MIIGIPTSFDQECADTLASVTQSLRTAHHRLTIAYIRLVERKQSIDVIGQLGNVLIGSGTILLLFVHKIDHMTLDRPRKHIVQKLPHARSSLILRVIV</sequence>
<dbReference type="Proteomes" id="UP000887565">
    <property type="component" value="Unplaced"/>
</dbReference>
<dbReference type="WBParaSite" id="nRc.2.0.1.t34390-RA">
    <property type="protein sequence ID" value="nRc.2.0.1.t34390-RA"/>
    <property type="gene ID" value="nRc.2.0.1.g34390"/>
</dbReference>
<keyword evidence="2" id="KW-1185">Reference proteome</keyword>
<evidence type="ECO:0000313" key="2">
    <source>
        <dbReference type="Proteomes" id="UP000887565"/>
    </source>
</evidence>
<name>A0A915K6P6_ROMCU</name>
<evidence type="ECO:0000256" key="1">
    <source>
        <dbReference type="SAM" id="Phobius"/>
    </source>
</evidence>
<keyword evidence="1" id="KW-0472">Membrane</keyword>
<protein>
    <submittedName>
        <fullName evidence="3">Uncharacterized protein</fullName>
    </submittedName>
</protein>
<evidence type="ECO:0000313" key="3">
    <source>
        <dbReference type="WBParaSite" id="nRc.2.0.1.t34390-RA"/>
    </source>
</evidence>